<organism evidence="2 3">
    <name type="scientific">Symbiodinium pilosum</name>
    <name type="common">Dinoflagellate</name>
    <dbReference type="NCBI Taxonomy" id="2952"/>
    <lineage>
        <taxon>Eukaryota</taxon>
        <taxon>Sar</taxon>
        <taxon>Alveolata</taxon>
        <taxon>Dinophyceae</taxon>
        <taxon>Suessiales</taxon>
        <taxon>Symbiodiniaceae</taxon>
        <taxon>Symbiodinium</taxon>
    </lineage>
</organism>
<evidence type="ECO:0000313" key="3">
    <source>
        <dbReference type="Proteomes" id="UP000649617"/>
    </source>
</evidence>
<feature type="compositionally biased region" description="Basic residues" evidence="1">
    <location>
        <begin position="134"/>
        <end position="144"/>
    </location>
</feature>
<protein>
    <submittedName>
        <fullName evidence="2">Uncharacterized protein</fullName>
    </submittedName>
</protein>
<accession>A0A812J3A8</accession>
<evidence type="ECO:0000256" key="1">
    <source>
        <dbReference type="SAM" id="MobiDB-lite"/>
    </source>
</evidence>
<dbReference type="AlphaFoldDB" id="A0A812J3A8"/>
<dbReference type="Proteomes" id="UP000649617">
    <property type="component" value="Unassembled WGS sequence"/>
</dbReference>
<name>A0A812J3A8_SYMPI</name>
<evidence type="ECO:0000313" key="2">
    <source>
        <dbReference type="EMBL" id="CAE7191256.1"/>
    </source>
</evidence>
<reference evidence="2" key="1">
    <citation type="submission" date="2021-02" db="EMBL/GenBank/DDBJ databases">
        <authorList>
            <person name="Dougan E. K."/>
            <person name="Rhodes N."/>
            <person name="Thang M."/>
            <person name="Chan C."/>
        </authorList>
    </citation>
    <scope>NUCLEOTIDE SEQUENCE</scope>
</reference>
<feature type="region of interest" description="Disordered" evidence="1">
    <location>
        <begin position="134"/>
        <end position="153"/>
    </location>
</feature>
<dbReference type="EMBL" id="CAJNIZ010001455">
    <property type="protein sequence ID" value="CAE7191256.1"/>
    <property type="molecule type" value="Genomic_DNA"/>
</dbReference>
<gene>
    <name evidence="2" type="ORF">SPIL2461_LOCUS1493</name>
</gene>
<dbReference type="OrthoDB" id="436440at2759"/>
<sequence length="409" mass="44970">MEVRSRLRDGGNILHPSSGLMCDNAVCALNSPILGPILCTMASSPDRKLPSVTDLRSEMTILMRFNKRLGPDVQTLVLAESIHIRKLLSFVKAKVRRHENTKTVLTRRDQLDLKRKIRESEEGEGGKVVKAKKLKRRKTRKSLKKGAEKHGISRRRKLLMVAKSGAEDVDIEVHKEKTKKKRKAVAIVEEPEEPEAKIPSKKAKGRPPKVAAKAKAKASPKGKAKAKAKAKATAKAAPKGKAKAKAKARARADAEVDGEAAPALSNVHASFMDVESAEGIKAAMVNFAGMARDPECTSKNKLKMKAELEDFKTVNLTHYWTRCSCGILRKADKKEVAYISATGFTKDATWAMKMFVNAKAAELIARCLDGLVADGILEEDYGEDCEQLLELRAVTREQSLVAIQELMQA</sequence>
<proteinExistence type="predicted"/>
<keyword evidence="3" id="KW-1185">Reference proteome</keyword>
<comment type="caution">
    <text evidence="2">The sequence shown here is derived from an EMBL/GenBank/DDBJ whole genome shotgun (WGS) entry which is preliminary data.</text>
</comment>